<dbReference type="RefSeq" id="XP_067177300.1">
    <property type="nucleotide sequence ID" value="XM_067320690.1"/>
</dbReference>
<gene>
    <name evidence="1" type="ORF">LSCM1_03138</name>
</gene>
<accession>A0A836HCS7</accession>
<keyword evidence="2" id="KW-1185">Reference proteome</keyword>
<dbReference type="OrthoDB" id="261084at2759"/>
<dbReference type="Pfam" id="PF13516">
    <property type="entry name" value="LRR_6"/>
    <property type="match status" value="2"/>
</dbReference>
<dbReference type="Proteomes" id="UP000673552">
    <property type="component" value="Chromosome 28"/>
</dbReference>
<sequence>MGAVLGGTIGHLTGERHWDLDDLPPLPHLAPPPGGCDAEEQSALSYASACLHAVGAGGWSEGKSIEWRIPEHVSLAGACGREADAVADVLVRLLAVLSPHRLVSFSVEGHNEVSAADVHAWASRLGPNVVARVPAAPWNSIHVMNLSDCSLGDAGVQALFSTAYPAATTASAAPQEGPSHAASTAYRALLPHLESLILDGVGLTDRGAVWVANYLNNVARYMGSSCLDGGRDDASAPPDRRCVLRSLSLQRNGLGAVGVVKLLRTCSVCPICPPNANTHIIGEVDFSWNSLAPALGGGGLQEESGSAGRRKLLTALGADMARSAPEGQCSAAAAASPHARIPILFRGCSAGEADVRALFTEGLLCAVLERLRQAVHRAMRHMPQSPVQCLPLPSVGTQLTKIDLSHSSHLGDAGVRELLRAFLCLEATRDVSCSGWHQLASAHHTFFVLEEVLLREVGCTDAVLAYVVRLLTSNLDQAVAGSRQRGSATGEPLDLGTLFTEEVHRALFSEARLLAGVHTEEAQQCAKGVEHDHRMSETYLPFLRLLDLSGNAFSSAPLVGAVMAGAALRASYLPSYAADSAAVACHAEHRHDGLAPRRAGLSAALDEEGFALGLEECGLTDTVLAQFPLSLERLRVDVPEREAPSFFSDGPSASVSMQHAAQPRPRRCAWYLGGNHLTQSAILGLRHFTDALVQGGTSVGSPLSPVHAYVERNAILYPATTVKENEEDEDDSAAATANAVTACGLGIAALEGDTYGSDTGARAALASDADFAPRCSVLSDCSRPRVSWDQLSFLPTFAYAEEAHNPSQSSIMSHPLKRGPSRFTANAPVTCARYSALSSALGAAAPETRSFHAGVHLSRRADGGPTCSLSYMDDAAEKFSILGFFGEQAASWSSPFFTEVRATDFIGAFIAEAELAFLERHKFVEMSHQIAAAELLSCAPLPPLPDSDGGPL</sequence>
<dbReference type="SUPFAM" id="SSF52047">
    <property type="entry name" value="RNI-like"/>
    <property type="match status" value="1"/>
</dbReference>
<evidence type="ECO:0000313" key="2">
    <source>
        <dbReference type="Proteomes" id="UP000673552"/>
    </source>
</evidence>
<comment type="caution">
    <text evidence="1">The sequence shown here is derived from an EMBL/GenBank/DDBJ whole genome shotgun (WGS) entry which is preliminary data.</text>
</comment>
<dbReference type="InterPro" id="IPR001611">
    <property type="entry name" value="Leu-rich_rpt"/>
</dbReference>
<organism evidence="1 2">
    <name type="scientific">Leishmania martiniquensis</name>
    <dbReference type="NCBI Taxonomy" id="1580590"/>
    <lineage>
        <taxon>Eukaryota</taxon>
        <taxon>Discoba</taxon>
        <taxon>Euglenozoa</taxon>
        <taxon>Kinetoplastea</taxon>
        <taxon>Metakinetoplastina</taxon>
        <taxon>Trypanosomatida</taxon>
        <taxon>Trypanosomatidae</taxon>
        <taxon>Leishmaniinae</taxon>
        <taxon>Leishmania</taxon>
    </lineage>
</organism>
<dbReference type="EMBL" id="JAFEUZ010000028">
    <property type="protein sequence ID" value="KAG5474358.1"/>
    <property type="molecule type" value="Genomic_DNA"/>
</dbReference>
<evidence type="ECO:0000313" key="1">
    <source>
        <dbReference type="EMBL" id="KAG5474358.1"/>
    </source>
</evidence>
<reference evidence="1 2" key="1">
    <citation type="submission" date="2021-03" db="EMBL/GenBank/DDBJ databases">
        <title>Leishmania (Mundinia) martiniquensis Genome sequencing and assembly.</title>
        <authorList>
            <person name="Almutairi H."/>
            <person name="Gatherer D."/>
        </authorList>
    </citation>
    <scope>NUCLEOTIDE SEQUENCE [LARGE SCALE GENOMIC DNA]</scope>
    <source>
        <strain evidence="1">LSCM1</strain>
    </source>
</reference>
<protein>
    <submittedName>
        <fullName evidence="1">Uncharacterized protein</fullName>
    </submittedName>
</protein>
<dbReference type="InterPro" id="IPR032675">
    <property type="entry name" value="LRR_dom_sf"/>
</dbReference>
<dbReference type="KEGG" id="lmat:92513202"/>
<proteinExistence type="predicted"/>
<dbReference type="Gene3D" id="3.80.10.10">
    <property type="entry name" value="Ribonuclease Inhibitor"/>
    <property type="match status" value="1"/>
</dbReference>
<name>A0A836HCS7_9TRYP</name>
<dbReference type="GeneID" id="92513202"/>
<dbReference type="AlphaFoldDB" id="A0A836HCS7"/>